<evidence type="ECO:0000256" key="3">
    <source>
        <dbReference type="ARBA" id="ARBA00014087"/>
    </source>
</evidence>
<feature type="coiled-coil region" evidence="7">
    <location>
        <begin position="114"/>
        <end position="176"/>
    </location>
</feature>
<dbReference type="OrthoDB" id="166611at2759"/>
<keyword evidence="5" id="KW-0969">Cilium</keyword>
<feature type="coiled-coil region" evidence="7">
    <location>
        <begin position="36"/>
        <end position="63"/>
    </location>
</feature>
<keyword evidence="4 7" id="KW-0175">Coiled coil</keyword>
<keyword evidence="9" id="KW-1185">Reference proteome</keyword>
<name>A0A4X2LAS4_VOMUR</name>
<reference evidence="8" key="2">
    <citation type="submission" date="2025-08" db="UniProtKB">
        <authorList>
            <consortium name="Ensembl"/>
        </authorList>
    </citation>
    <scope>IDENTIFICATION</scope>
</reference>
<dbReference type="Ensembl" id="ENSVURT00010023980.1">
    <property type="protein sequence ID" value="ENSVURP00010021058.1"/>
    <property type="gene ID" value="ENSVURG00010016111.1"/>
</dbReference>
<dbReference type="PANTHER" id="PTHR31954">
    <property type="entry name" value="CILIA- AND FLAGELLA-ASSOCIATED PROTEIN 157"/>
    <property type="match status" value="1"/>
</dbReference>
<evidence type="ECO:0000256" key="2">
    <source>
        <dbReference type="ARBA" id="ARBA00010841"/>
    </source>
</evidence>
<comment type="similarity">
    <text evidence="2">Belongs to the CFAP157 family.</text>
</comment>
<reference evidence="8" key="3">
    <citation type="submission" date="2025-09" db="UniProtKB">
        <authorList>
            <consortium name="Ensembl"/>
        </authorList>
    </citation>
    <scope>IDENTIFICATION</scope>
</reference>
<proteinExistence type="inferred from homology"/>
<dbReference type="OMA" id="ARYQKKC"/>
<dbReference type="RefSeq" id="XP_027725600.1">
    <property type="nucleotide sequence ID" value="XM_027869799.1"/>
</dbReference>
<dbReference type="GO" id="GO:0007288">
    <property type="term" value="P:sperm axoneme assembly"/>
    <property type="evidence" value="ECO:0007669"/>
    <property type="project" value="TreeGrafter"/>
</dbReference>
<organism evidence="8 9">
    <name type="scientific">Vombatus ursinus</name>
    <name type="common">Common wombat</name>
    <dbReference type="NCBI Taxonomy" id="29139"/>
    <lineage>
        <taxon>Eukaryota</taxon>
        <taxon>Metazoa</taxon>
        <taxon>Chordata</taxon>
        <taxon>Craniata</taxon>
        <taxon>Vertebrata</taxon>
        <taxon>Euteleostomi</taxon>
        <taxon>Mammalia</taxon>
        <taxon>Metatheria</taxon>
        <taxon>Diprotodontia</taxon>
        <taxon>Vombatidae</taxon>
        <taxon>Vombatus</taxon>
    </lineage>
</organism>
<dbReference type="GeneTree" id="ENSGT00730000111240"/>
<evidence type="ECO:0000313" key="8">
    <source>
        <dbReference type="Ensembl" id="ENSVURP00010021058.1"/>
    </source>
</evidence>
<dbReference type="GO" id="GO:0036064">
    <property type="term" value="C:ciliary basal body"/>
    <property type="evidence" value="ECO:0007669"/>
    <property type="project" value="TreeGrafter"/>
</dbReference>
<dbReference type="AlphaFoldDB" id="A0A4X2LAS4"/>
<dbReference type="STRING" id="29139.ENSVURP00010021058"/>
<evidence type="ECO:0000256" key="6">
    <source>
        <dbReference type="ARBA" id="ARBA00023273"/>
    </source>
</evidence>
<dbReference type="GO" id="GO:0008017">
    <property type="term" value="F:microtubule binding"/>
    <property type="evidence" value="ECO:0007669"/>
    <property type="project" value="TreeGrafter"/>
</dbReference>
<dbReference type="GeneID" id="114048707"/>
<dbReference type="InterPro" id="IPR038844">
    <property type="entry name" value="CFAP157"/>
</dbReference>
<evidence type="ECO:0000313" key="9">
    <source>
        <dbReference type="Proteomes" id="UP000314987"/>
    </source>
</evidence>
<dbReference type="PANTHER" id="PTHR31954:SF1">
    <property type="entry name" value="CILIA- AND FLAGELLA-ASSOCIATED PROTEIN 157"/>
    <property type="match status" value="1"/>
</dbReference>
<comment type="subcellular location">
    <subcellularLocation>
        <location evidence="1">Cell projection</location>
        <location evidence="1">Cilium</location>
    </subcellularLocation>
</comment>
<reference evidence="9" key="1">
    <citation type="submission" date="2018-12" db="EMBL/GenBank/DDBJ databases">
        <authorList>
            <person name="Yazar S."/>
        </authorList>
    </citation>
    <scope>NUCLEOTIDE SEQUENCE [LARGE SCALE GENOMIC DNA]</scope>
</reference>
<protein>
    <recommendedName>
        <fullName evidence="3">Cilia- and flagella-associated protein 157</fullName>
    </recommendedName>
</protein>
<feature type="coiled-coil region" evidence="7">
    <location>
        <begin position="295"/>
        <end position="357"/>
    </location>
</feature>
<evidence type="ECO:0000256" key="1">
    <source>
        <dbReference type="ARBA" id="ARBA00004138"/>
    </source>
</evidence>
<evidence type="ECO:0000256" key="5">
    <source>
        <dbReference type="ARBA" id="ARBA00023069"/>
    </source>
</evidence>
<dbReference type="Proteomes" id="UP000314987">
    <property type="component" value="Unassembled WGS sequence"/>
</dbReference>
<evidence type="ECO:0000256" key="4">
    <source>
        <dbReference type="ARBA" id="ARBA00023054"/>
    </source>
</evidence>
<keyword evidence="6" id="KW-0966">Cell projection</keyword>
<accession>A0A4X2LAS4</accession>
<gene>
    <name evidence="8" type="primary">LOC114048707</name>
</gene>
<sequence length="524" mass="60432">MAPKKKGQGKKEKKKKKKTDIQVATKAIEGVVTETREFYHIQIRDLENRLDRYKKKWDEFFQQDKVLQEEFNQLAHNKKEVVSFLKRTLNQRVDEIADLNSQLQGLQISKEMEKDAFEAQLAQVRHEFQETKDQLTMENIILGGKLAALEEFQFQKADLLAKFSLLEDQLKKQQDDYKSYVCHMERKALMDKERLRKDIIHRINTVAAEFRRFSSSQMAETTKRAIRENVTVALDLAKINSGNLEQIKENDGLKESKVELCKQLALLERDEKTMVKNSLTHVKVIQLLSEKFQEQQRAEIEADQLQLILNQAEIAFQQVEGDNEELKNKIKSLRMQLNSQKIEGKRLRRELEKERVNRQSLEVLLTKATRHLQDLLKVCPEKTEAGKVDMLFQLGRKEMLRKLLAMLNEAMVVGPHIPEFVPPSIKSPSIQSLMTIEESCQQPEPQPLLQQLANIQPYRLGDLGLVPRPPSTTGDGQDAVTFRNLRPVKAFSSPEIPGPRILRGIKQVSMPAIHLHPNVGGQQE</sequence>
<evidence type="ECO:0000256" key="7">
    <source>
        <dbReference type="SAM" id="Coils"/>
    </source>
</evidence>